<dbReference type="AlphaFoldDB" id="A0AA36EFL2"/>
<proteinExistence type="predicted"/>
<protein>
    <submittedName>
        <fullName evidence="1">Uncharacterized protein</fullName>
    </submittedName>
</protein>
<gene>
    <name evidence="1" type="ORF">LSALG_LOCUS30865</name>
</gene>
<reference evidence="1" key="1">
    <citation type="submission" date="2023-04" db="EMBL/GenBank/DDBJ databases">
        <authorList>
            <person name="Vijverberg K."/>
            <person name="Xiong W."/>
            <person name="Schranz E."/>
        </authorList>
    </citation>
    <scope>NUCLEOTIDE SEQUENCE</scope>
</reference>
<sequence length="125" mass="13533">MDWIYPQLVSFGGLGEDSEFVSGLVDDENIERLKKYFDICGGPATFIQAHTVLEMNYTDNQLTTAVVSKGLRPGLAGTESAWFCPVACNKPLKDSLVLMYLPGLEGTGTGLVVHEKALGKCVEFG</sequence>
<dbReference type="EMBL" id="OX465082">
    <property type="protein sequence ID" value="CAI9291745.1"/>
    <property type="molecule type" value="Genomic_DNA"/>
</dbReference>
<organism evidence="1 2">
    <name type="scientific">Lactuca saligna</name>
    <name type="common">Willowleaf lettuce</name>
    <dbReference type="NCBI Taxonomy" id="75948"/>
    <lineage>
        <taxon>Eukaryota</taxon>
        <taxon>Viridiplantae</taxon>
        <taxon>Streptophyta</taxon>
        <taxon>Embryophyta</taxon>
        <taxon>Tracheophyta</taxon>
        <taxon>Spermatophyta</taxon>
        <taxon>Magnoliopsida</taxon>
        <taxon>eudicotyledons</taxon>
        <taxon>Gunneridae</taxon>
        <taxon>Pentapetalae</taxon>
        <taxon>asterids</taxon>
        <taxon>campanulids</taxon>
        <taxon>Asterales</taxon>
        <taxon>Asteraceae</taxon>
        <taxon>Cichorioideae</taxon>
        <taxon>Cichorieae</taxon>
        <taxon>Lactucinae</taxon>
        <taxon>Lactuca</taxon>
    </lineage>
</organism>
<keyword evidence="2" id="KW-1185">Reference proteome</keyword>
<name>A0AA36EFL2_LACSI</name>
<dbReference type="Proteomes" id="UP001177003">
    <property type="component" value="Chromosome 6"/>
</dbReference>
<accession>A0AA36EFL2</accession>
<evidence type="ECO:0000313" key="2">
    <source>
        <dbReference type="Proteomes" id="UP001177003"/>
    </source>
</evidence>
<evidence type="ECO:0000313" key="1">
    <source>
        <dbReference type="EMBL" id="CAI9291745.1"/>
    </source>
</evidence>